<feature type="domain" description="Anti-sigma K factor RskA C-terminal" evidence="2">
    <location>
        <begin position="114"/>
        <end position="262"/>
    </location>
</feature>
<dbReference type="EMBL" id="JPRJ01000038">
    <property type="protein sequence ID" value="KFF19764.1"/>
    <property type="molecule type" value="Genomic_DNA"/>
</dbReference>
<dbReference type="Proteomes" id="UP000028709">
    <property type="component" value="Unassembled WGS sequence"/>
</dbReference>
<accession>A0A086ASV0</accession>
<reference evidence="3 4" key="1">
    <citation type="submission" date="2014-07" db="EMBL/GenBank/DDBJ databases">
        <title>Genome of Chryseobacterium piperi CTM.</title>
        <authorList>
            <person name="Pipes S.E."/>
            <person name="Stropko S.J."/>
            <person name="Newman J.D."/>
        </authorList>
    </citation>
    <scope>NUCLEOTIDE SEQUENCE [LARGE SCALE GENOMIC DNA]</scope>
    <source>
        <strain evidence="3 4">CTM</strain>
    </source>
</reference>
<dbReference type="PANTHER" id="PTHR37461">
    <property type="entry name" value="ANTI-SIGMA-K FACTOR RSKA"/>
    <property type="match status" value="1"/>
</dbReference>
<dbReference type="Pfam" id="PF10099">
    <property type="entry name" value="RskA_C"/>
    <property type="match status" value="1"/>
</dbReference>
<dbReference type="InterPro" id="IPR051474">
    <property type="entry name" value="Anti-sigma-K/W_factor"/>
</dbReference>
<evidence type="ECO:0000313" key="4">
    <source>
        <dbReference type="Proteomes" id="UP000028709"/>
    </source>
</evidence>
<dbReference type="GO" id="GO:0005886">
    <property type="term" value="C:plasma membrane"/>
    <property type="evidence" value="ECO:0007669"/>
    <property type="project" value="InterPro"/>
</dbReference>
<sequence>MNTKEYISSGIIESYILGLASPEEAGILECVMKNNAEVKTAFEEAQKTLEDLATVQAVAPPEDLKSKIWNKIQQEQVVEEVKPAMEQDNSIFEKEKDSKEIKIQKNTQWKTYAIAASVLFLVSVAGNIFWMKNQSENKETIAKLNTETQSKDLALQKMNEKWRMLSSDEMQMVVLKGVEKHPDSKAMVFWDKKTKEVYLNAEDLPKAPEGMQYQLWAIADGKPVSAGMYTEEKDSKIALSNIPKAQAFAITLEKKGGSETPTMENMYVMGEI</sequence>
<keyword evidence="1" id="KW-0472">Membrane</keyword>
<comment type="caution">
    <text evidence="3">The sequence shown here is derived from an EMBL/GenBank/DDBJ whole genome shotgun (WGS) entry which is preliminary data.</text>
</comment>
<evidence type="ECO:0000256" key="1">
    <source>
        <dbReference type="SAM" id="Phobius"/>
    </source>
</evidence>
<keyword evidence="4" id="KW-1185">Reference proteome</keyword>
<dbReference type="GO" id="GO:0006417">
    <property type="term" value="P:regulation of translation"/>
    <property type="evidence" value="ECO:0007669"/>
    <property type="project" value="TreeGrafter"/>
</dbReference>
<name>A0A086ASV0_9FLAO</name>
<dbReference type="OrthoDB" id="1420916at2"/>
<protein>
    <recommendedName>
        <fullName evidence="2">Anti-sigma K factor RskA C-terminal domain-containing protein</fullName>
    </recommendedName>
</protein>
<dbReference type="InterPro" id="IPR018764">
    <property type="entry name" value="RskA_C"/>
</dbReference>
<dbReference type="KEGG" id="cpip:CJF12_11070"/>
<evidence type="ECO:0000259" key="2">
    <source>
        <dbReference type="Pfam" id="PF10099"/>
    </source>
</evidence>
<organism evidence="3 4">
    <name type="scientific">Chryseobacterium piperi</name>
    <dbReference type="NCBI Taxonomy" id="558152"/>
    <lineage>
        <taxon>Bacteria</taxon>
        <taxon>Pseudomonadati</taxon>
        <taxon>Bacteroidota</taxon>
        <taxon>Flavobacteriia</taxon>
        <taxon>Flavobacteriales</taxon>
        <taxon>Weeksellaceae</taxon>
        <taxon>Chryseobacterium group</taxon>
        <taxon>Chryseobacterium</taxon>
    </lineage>
</organism>
<dbReference type="RefSeq" id="WP_034686679.1">
    <property type="nucleotide sequence ID" value="NZ_CP023049.2"/>
</dbReference>
<dbReference type="AlphaFoldDB" id="A0A086ASV0"/>
<feature type="transmembrane region" description="Helical" evidence="1">
    <location>
        <begin position="112"/>
        <end position="131"/>
    </location>
</feature>
<evidence type="ECO:0000313" key="3">
    <source>
        <dbReference type="EMBL" id="KFF19764.1"/>
    </source>
</evidence>
<keyword evidence="1" id="KW-0812">Transmembrane</keyword>
<dbReference type="STRING" id="558152.IQ37_15965"/>
<dbReference type="eggNOG" id="COG5343">
    <property type="taxonomic scope" value="Bacteria"/>
</dbReference>
<dbReference type="GO" id="GO:0016989">
    <property type="term" value="F:sigma factor antagonist activity"/>
    <property type="evidence" value="ECO:0007669"/>
    <property type="project" value="TreeGrafter"/>
</dbReference>
<proteinExistence type="predicted"/>
<gene>
    <name evidence="3" type="ORF">IQ37_15965</name>
</gene>
<dbReference type="PANTHER" id="PTHR37461:SF1">
    <property type="entry name" value="ANTI-SIGMA-K FACTOR RSKA"/>
    <property type="match status" value="1"/>
</dbReference>
<keyword evidence="1" id="KW-1133">Transmembrane helix</keyword>